<evidence type="ECO:0008006" key="4">
    <source>
        <dbReference type="Google" id="ProtNLM"/>
    </source>
</evidence>
<keyword evidence="3" id="KW-1185">Reference proteome</keyword>
<protein>
    <recommendedName>
        <fullName evidence="4">DUF3300 domain-containing protein</fullName>
    </recommendedName>
</protein>
<feature type="signal peptide" evidence="1">
    <location>
        <begin position="1"/>
        <end position="25"/>
    </location>
</feature>
<dbReference type="EMBL" id="RBZU01000014">
    <property type="protein sequence ID" value="RKP46644.1"/>
    <property type="molecule type" value="Genomic_DNA"/>
</dbReference>
<evidence type="ECO:0000256" key="1">
    <source>
        <dbReference type="SAM" id="SignalP"/>
    </source>
</evidence>
<dbReference type="AlphaFoldDB" id="A0A494XES8"/>
<keyword evidence="1" id="KW-0732">Signal</keyword>
<reference evidence="2 3" key="1">
    <citation type="submission" date="2018-10" db="EMBL/GenBank/DDBJ databases">
        <title>Robbsia sp. DHC34, isolated from soil.</title>
        <authorList>
            <person name="Gao Z.-H."/>
            <person name="Qiu L.-H."/>
        </authorList>
    </citation>
    <scope>NUCLEOTIDE SEQUENCE [LARGE SCALE GENOMIC DNA]</scope>
    <source>
        <strain evidence="2 3">DHC34</strain>
    </source>
</reference>
<comment type="caution">
    <text evidence="2">The sequence shown here is derived from an EMBL/GenBank/DDBJ whole genome shotgun (WGS) entry which is preliminary data.</text>
</comment>
<gene>
    <name evidence="2" type="ORF">D7S86_24435</name>
</gene>
<accession>A0A494XES8</accession>
<evidence type="ECO:0000313" key="3">
    <source>
        <dbReference type="Proteomes" id="UP000270342"/>
    </source>
</evidence>
<dbReference type="Proteomes" id="UP000270342">
    <property type="component" value="Unassembled WGS sequence"/>
</dbReference>
<dbReference type="PROSITE" id="PS51257">
    <property type="entry name" value="PROKAR_LIPOPROTEIN"/>
    <property type="match status" value="1"/>
</dbReference>
<feature type="chain" id="PRO_5019856008" description="DUF3300 domain-containing protein" evidence="1">
    <location>
        <begin position="26"/>
        <end position="179"/>
    </location>
</feature>
<proteinExistence type="predicted"/>
<evidence type="ECO:0000313" key="2">
    <source>
        <dbReference type="EMBL" id="RKP46644.1"/>
    </source>
</evidence>
<sequence length="179" mass="19135">MSTTPFRRMRLPLIAASLGAAAALAGCAVPPTPGQTSIISRLPDNYAYAAPVQDASVQTQSVDAAPHAPAGATAVPPLSDAERAQYAAIDRQVQQQQAQSMAAEDAARLAWYSPSYAYPAYYPAYYSSYYPAYSPAYYPYYASPVVVGGYYSNWGGRGCCWRGGSRWSVGVGFSSGWGW</sequence>
<name>A0A494XES8_9BURK</name>
<organism evidence="2 3">
    <name type="scientific">Pararobbsia silviterrae</name>
    <dbReference type="NCBI Taxonomy" id="1792498"/>
    <lineage>
        <taxon>Bacteria</taxon>
        <taxon>Pseudomonadati</taxon>
        <taxon>Pseudomonadota</taxon>
        <taxon>Betaproteobacteria</taxon>
        <taxon>Burkholderiales</taxon>
        <taxon>Burkholderiaceae</taxon>
        <taxon>Pararobbsia</taxon>
    </lineage>
</organism>